<dbReference type="Proteomes" id="UP001219901">
    <property type="component" value="Chromosome"/>
</dbReference>
<name>A0AAJ5ZF48_9CHLR</name>
<reference evidence="5" key="2">
    <citation type="journal article" date="2023" name="Nat. Commun.">
        <title>Cultivation of marine bacteria of the SAR202 clade.</title>
        <authorList>
            <person name="Lim Y."/>
            <person name="Seo J.H."/>
            <person name="Giovannoni S.J."/>
            <person name="Kang I."/>
            <person name="Cho J.C."/>
        </authorList>
    </citation>
    <scope>NUCLEOTIDE SEQUENCE</scope>
    <source>
        <strain evidence="5">JH1073</strain>
    </source>
</reference>
<keyword evidence="1" id="KW-0479">Metal-binding</keyword>
<dbReference type="PANTHER" id="PTHR35303:SF5">
    <property type="entry name" value="OS02G0197800 PROTEIN"/>
    <property type="match status" value="1"/>
</dbReference>
<dbReference type="Pfam" id="PF06155">
    <property type="entry name" value="GBBH-like_N"/>
    <property type="match status" value="1"/>
</dbReference>
<sequence length="114" mass="12590">MSMSSEYSGNPVSVPKQIDMTGDGVQIAWDNGQTCTYPYRYLRLQCACAACVEEMTGRPILNVAQVPNDIIAADHLLVGKYAIQFLWTDGHDSGIYPFQMLLRLAANDDVVVCE</sequence>
<dbReference type="RefSeq" id="WP_342853262.1">
    <property type="nucleotide sequence ID" value="NZ_CP046147.1"/>
</dbReference>
<gene>
    <name evidence="4" type="ORF">GKO46_10955</name>
    <name evidence="5" type="ORF">GKO48_10585</name>
</gene>
<dbReference type="InterPro" id="IPR010376">
    <property type="entry name" value="GBBH-like_N"/>
</dbReference>
<evidence type="ECO:0000256" key="1">
    <source>
        <dbReference type="ARBA" id="ARBA00022723"/>
    </source>
</evidence>
<reference evidence="6" key="3">
    <citation type="submission" date="2023-06" db="EMBL/GenBank/DDBJ databases">
        <title>Pangenomics reveal diversification of enzyme families and niche specialization in globally abundant SAR202 bacteria.</title>
        <authorList>
            <person name="Saw J.H.W."/>
        </authorList>
    </citation>
    <scope>NUCLEOTIDE SEQUENCE [LARGE SCALE GENOMIC DNA]</scope>
    <source>
        <strain evidence="6">JH1073</strain>
    </source>
</reference>
<dbReference type="PANTHER" id="PTHR35303">
    <property type="entry name" value="OS02G0197800 PROTEIN"/>
    <property type="match status" value="1"/>
</dbReference>
<feature type="domain" description="Gamma-butyrobetaine hydroxylase-like N-terminal" evidence="3">
    <location>
        <begin position="21"/>
        <end position="101"/>
    </location>
</feature>
<evidence type="ECO:0000259" key="3">
    <source>
        <dbReference type="Pfam" id="PF06155"/>
    </source>
</evidence>
<evidence type="ECO:0000313" key="4">
    <source>
        <dbReference type="EMBL" id="MDG0867584.1"/>
    </source>
</evidence>
<dbReference type="GO" id="GO:0046872">
    <property type="term" value="F:metal ion binding"/>
    <property type="evidence" value="ECO:0007669"/>
    <property type="project" value="UniProtKB-KW"/>
</dbReference>
<evidence type="ECO:0000313" key="7">
    <source>
        <dbReference type="Proteomes" id="UP001321249"/>
    </source>
</evidence>
<organism evidence="5 6">
    <name type="scientific">Candidatus Lucifugimonas marina</name>
    <dbReference type="NCBI Taxonomy" id="3038979"/>
    <lineage>
        <taxon>Bacteria</taxon>
        <taxon>Bacillati</taxon>
        <taxon>Chloroflexota</taxon>
        <taxon>Dehalococcoidia</taxon>
        <taxon>SAR202 cluster</taxon>
        <taxon>Candidatus Lucifugimonadales</taxon>
        <taxon>Candidatus Lucifugimonadaceae</taxon>
        <taxon>Candidatus Lucifugimonas</taxon>
    </lineage>
</organism>
<proteinExistence type="predicted"/>
<keyword evidence="2" id="KW-0408">Iron</keyword>
<evidence type="ECO:0000256" key="2">
    <source>
        <dbReference type="ARBA" id="ARBA00023004"/>
    </source>
</evidence>
<protein>
    <submittedName>
        <fullName evidence="5">DUF971 domain-containing protein</fullName>
    </submittedName>
</protein>
<dbReference type="Proteomes" id="UP001321249">
    <property type="component" value="Unassembled WGS sequence"/>
</dbReference>
<reference evidence="6 7" key="1">
    <citation type="submission" date="2019-11" db="EMBL/GenBank/DDBJ databases">
        <authorList>
            <person name="Cho J.-C."/>
        </authorList>
    </citation>
    <scope>NUCLEOTIDE SEQUENCE [LARGE SCALE GENOMIC DNA]</scope>
    <source>
        <strain evidence="5 6">JH1073</strain>
        <strain evidence="4 7">JH702</strain>
    </source>
</reference>
<dbReference type="EMBL" id="WMBE01000003">
    <property type="protein sequence ID" value="MDG0867584.1"/>
    <property type="molecule type" value="Genomic_DNA"/>
</dbReference>
<dbReference type="AlphaFoldDB" id="A0AAJ5ZF48"/>
<accession>A0AAJ5ZF48</accession>
<evidence type="ECO:0000313" key="5">
    <source>
        <dbReference type="EMBL" id="WFG40044.1"/>
    </source>
</evidence>
<keyword evidence="6" id="KW-1185">Reference proteome</keyword>
<dbReference type="InterPro" id="IPR038492">
    <property type="entry name" value="GBBH-like_N_sf"/>
</dbReference>
<dbReference type="Gene3D" id="3.30.2020.30">
    <property type="match status" value="1"/>
</dbReference>
<dbReference type="EMBL" id="CP046147">
    <property type="protein sequence ID" value="WFG40044.1"/>
    <property type="molecule type" value="Genomic_DNA"/>
</dbReference>
<evidence type="ECO:0000313" key="6">
    <source>
        <dbReference type="Proteomes" id="UP001219901"/>
    </source>
</evidence>